<dbReference type="InterPro" id="IPR011250">
    <property type="entry name" value="OMP/PagP_B-barrel"/>
</dbReference>
<sequence length="301" mass="32358">MSSLNYPFKFGVTVLATLVLSACGSSGGNSNSVPPVNNQVQQTPPTPTKNPEIQPKPQTEISPTTTPNNQSQPPKVNIPANNIVQANPQTGRETGAVLVASGRGDKASMHRVEMNNYTPKMSKINVEGTDVDIGIRGFTAKHWLNVLSGKKERRFDVCCGIYSDMRFGSNSGLIDKSHIYFFYNGNPTNDMPTTGTASYVGHAITSVDLNPSDYRDLYEGASQFNVDFGNKTLNGALDIRNFHADINATIAGNYFNGTANSSLVSTGRVEGKFYGSQAKELAGFVQANDNSWGAAFGAEKQ</sequence>
<proteinExistence type="predicted"/>
<dbReference type="RefSeq" id="WP_111389224.1">
    <property type="nucleotide sequence ID" value="NZ_QEQG01000002.1"/>
</dbReference>
<dbReference type="EMBL" id="QEQG01000002">
    <property type="protein sequence ID" value="RDF12440.1"/>
    <property type="molecule type" value="Genomic_DNA"/>
</dbReference>
<evidence type="ECO:0000256" key="2">
    <source>
        <dbReference type="SAM" id="SignalP"/>
    </source>
</evidence>
<keyword evidence="5" id="KW-1185">Reference proteome</keyword>
<name>A0ABX9HTT2_9PAST</name>
<dbReference type="Gene3D" id="2.40.160.90">
    <property type="match status" value="1"/>
</dbReference>
<feature type="compositionally biased region" description="Low complexity" evidence="1">
    <location>
        <begin position="28"/>
        <end position="43"/>
    </location>
</feature>
<feature type="chain" id="PRO_5046131037" evidence="2">
    <location>
        <begin position="28"/>
        <end position="301"/>
    </location>
</feature>
<dbReference type="SUPFAM" id="SSF56925">
    <property type="entry name" value="OMPA-like"/>
    <property type="match status" value="1"/>
</dbReference>
<dbReference type="Proteomes" id="UP000253950">
    <property type="component" value="Unassembled WGS sequence"/>
</dbReference>
<gene>
    <name evidence="4" type="ORF">DPV84_02595</name>
</gene>
<keyword evidence="2" id="KW-0732">Signal</keyword>
<feature type="signal peptide" evidence="2">
    <location>
        <begin position="1"/>
        <end position="27"/>
    </location>
</feature>
<dbReference type="NCBIfam" id="NF041636">
    <property type="entry name" value="slam_lipo"/>
    <property type="match status" value="1"/>
</dbReference>
<protein>
    <submittedName>
        <fullName evidence="4">ABC transporter substrate-binding protein</fullName>
    </submittedName>
</protein>
<evidence type="ECO:0000313" key="5">
    <source>
        <dbReference type="Proteomes" id="UP000253950"/>
    </source>
</evidence>
<evidence type="ECO:0000259" key="3">
    <source>
        <dbReference type="Pfam" id="PF01298"/>
    </source>
</evidence>
<evidence type="ECO:0000313" key="4">
    <source>
        <dbReference type="EMBL" id="RDF12440.1"/>
    </source>
</evidence>
<feature type="compositionally biased region" description="Low complexity" evidence="1">
    <location>
        <begin position="62"/>
        <end position="74"/>
    </location>
</feature>
<reference evidence="4 5" key="1">
    <citation type="submission" date="2018-05" db="EMBL/GenBank/DDBJ databases">
        <title>Draft Genome Sequences for a Diverse set of 7 Haemophilus Species.</title>
        <authorList>
            <person name="Nichols M."/>
            <person name="Topaz N."/>
            <person name="Wang X."/>
            <person name="Wang X."/>
            <person name="Boxrud D."/>
        </authorList>
    </citation>
    <scope>NUCLEOTIDE SEQUENCE [LARGE SCALE GENOMIC DNA]</scope>
    <source>
        <strain evidence="4 5">C2015005473</strain>
    </source>
</reference>
<feature type="domain" description="Transferrin-binding protein B C-lobe/N-lobe beta-barrel" evidence="3">
    <location>
        <begin position="191"/>
        <end position="300"/>
    </location>
</feature>
<feature type="region of interest" description="Disordered" evidence="1">
    <location>
        <begin position="25"/>
        <end position="79"/>
    </location>
</feature>
<dbReference type="InterPro" id="IPR001677">
    <property type="entry name" value="TbpB_B_D"/>
</dbReference>
<comment type="caution">
    <text evidence="4">The sequence shown here is derived from an EMBL/GenBank/DDBJ whole genome shotgun (WGS) entry which is preliminary data.</text>
</comment>
<accession>A0ABX9HTT2</accession>
<dbReference type="InterPro" id="IPR054843">
    <property type="entry name" value="Slam_hemophilin_C"/>
</dbReference>
<dbReference type="Pfam" id="PF01298">
    <property type="entry name" value="TbpB_B_D"/>
    <property type="match status" value="1"/>
</dbReference>
<evidence type="ECO:0000256" key="1">
    <source>
        <dbReference type="SAM" id="MobiDB-lite"/>
    </source>
</evidence>
<organism evidence="4 5">
    <name type="scientific">Haemophilus sputorum</name>
    <dbReference type="NCBI Taxonomy" id="1078480"/>
    <lineage>
        <taxon>Bacteria</taxon>
        <taxon>Pseudomonadati</taxon>
        <taxon>Pseudomonadota</taxon>
        <taxon>Gammaproteobacteria</taxon>
        <taxon>Pasteurellales</taxon>
        <taxon>Pasteurellaceae</taxon>
        <taxon>Haemophilus</taxon>
    </lineage>
</organism>